<dbReference type="EMBL" id="KN880445">
    <property type="protein sequence ID" value="KIY72248.1"/>
    <property type="molecule type" value="Genomic_DNA"/>
</dbReference>
<keyword evidence="2" id="KW-1185">Reference proteome</keyword>
<gene>
    <name evidence="1" type="ORF">CYLTODRAFT_388868</name>
</gene>
<dbReference type="SUPFAM" id="SSF51905">
    <property type="entry name" value="FAD/NAD(P)-binding domain"/>
    <property type="match status" value="1"/>
</dbReference>
<name>A0A0D7BNY9_9AGAR</name>
<protein>
    <recommendedName>
        <fullName evidence="3">FAD/NAD(P)-binding domain-containing protein</fullName>
    </recommendedName>
</protein>
<sequence length="540" mass="59801">MGATFPMPYMIGAVLGLAFAFKIVWAALRSHLVAKHSCVGDIADLGKPRSESEKIRGTAVVAGGSYAGLAAACVLHDHFERVVIIEPEAWLLEEDGRRAISWEQEGKRARIVQYNSLQATQPFVLRALRCMFPNWDATCKEGGIEIAPWTVNFMWWGNSAIVPTKEFGGSIPDAMWATRRALETAMRRRVLDRKAYPNITQIAGQVTGFITDKSRGDAVSGCTYRDVDGNSNDMHAVFVADCTGTAQGSLKWLPAAGWSTNIPKDTYDAKMRYTTFMFKIRPELAAKLPVPGGFYRRSGGYLANMPDPRNDNKHLSILRNEGDLLSVCPGGWGNTGPPLKNIDDILAHCKAMKVTKPLPQWIFDTIDLLREAEDDMSLSQVNVGPSFLVKFHECRDLPNNFVALGDVVSRVNPMYGHGCAKAITGAICMNNLLQRARNSQSLPRNFSRDFFKMQLDKITPMWELSVLNDYGQPSTVPIAGENKSSTDGIRWYLRQVQKLSFKDADAFLPTFLAVSLLGGTNIDLLHPAFVAKVMWNTLMG</sequence>
<evidence type="ECO:0000313" key="1">
    <source>
        <dbReference type="EMBL" id="KIY72248.1"/>
    </source>
</evidence>
<dbReference type="InterPro" id="IPR036188">
    <property type="entry name" value="FAD/NAD-bd_sf"/>
</dbReference>
<proteinExistence type="predicted"/>
<reference evidence="1 2" key="1">
    <citation type="journal article" date="2015" name="Fungal Genet. Biol.">
        <title>Evolution of novel wood decay mechanisms in Agaricales revealed by the genome sequences of Fistulina hepatica and Cylindrobasidium torrendii.</title>
        <authorList>
            <person name="Floudas D."/>
            <person name="Held B.W."/>
            <person name="Riley R."/>
            <person name="Nagy L.G."/>
            <person name="Koehler G."/>
            <person name="Ransdell A.S."/>
            <person name="Younus H."/>
            <person name="Chow J."/>
            <person name="Chiniquy J."/>
            <person name="Lipzen A."/>
            <person name="Tritt A."/>
            <person name="Sun H."/>
            <person name="Haridas S."/>
            <person name="LaButti K."/>
            <person name="Ohm R.A."/>
            <person name="Kues U."/>
            <person name="Blanchette R.A."/>
            <person name="Grigoriev I.V."/>
            <person name="Minto R.E."/>
            <person name="Hibbett D.S."/>
        </authorList>
    </citation>
    <scope>NUCLEOTIDE SEQUENCE [LARGE SCALE GENOMIC DNA]</scope>
    <source>
        <strain evidence="1 2">FP15055 ss-10</strain>
    </source>
</reference>
<accession>A0A0D7BNY9</accession>
<evidence type="ECO:0008006" key="3">
    <source>
        <dbReference type="Google" id="ProtNLM"/>
    </source>
</evidence>
<dbReference type="AlphaFoldDB" id="A0A0D7BNY9"/>
<dbReference type="OrthoDB" id="10051892at2759"/>
<dbReference type="Proteomes" id="UP000054007">
    <property type="component" value="Unassembled WGS sequence"/>
</dbReference>
<organism evidence="1 2">
    <name type="scientific">Cylindrobasidium torrendii FP15055 ss-10</name>
    <dbReference type="NCBI Taxonomy" id="1314674"/>
    <lineage>
        <taxon>Eukaryota</taxon>
        <taxon>Fungi</taxon>
        <taxon>Dikarya</taxon>
        <taxon>Basidiomycota</taxon>
        <taxon>Agaricomycotina</taxon>
        <taxon>Agaricomycetes</taxon>
        <taxon>Agaricomycetidae</taxon>
        <taxon>Agaricales</taxon>
        <taxon>Marasmiineae</taxon>
        <taxon>Physalacriaceae</taxon>
        <taxon>Cylindrobasidium</taxon>
    </lineage>
</organism>
<evidence type="ECO:0000313" key="2">
    <source>
        <dbReference type="Proteomes" id="UP000054007"/>
    </source>
</evidence>